<dbReference type="InterPro" id="IPR035965">
    <property type="entry name" value="PAS-like_dom_sf"/>
</dbReference>
<protein>
    <recommendedName>
        <fullName evidence="2">PAS domain-containing protein</fullName>
    </recommendedName>
</protein>
<evidence type="ECO:0000313" key="3">
    <source>
        <dbReference type="EMBL" id="GAA3353649.1"/>
    </source>
</evidence>
<dbReference type="SMART" id="SM00091">
    <property type="entry name" value="PAS"/>
    <property type="match status" value="1"/>
</dbReference>
<dbReference type="SUPFAM" id="SSF55785">
    <property type="entry name" value="PYP-like sensor domain (PAS domain)"/>
    <property type="match status" value="1"/>
</dbReference>
<evidence type="ECO:0000256" key="1">
    <source>
        <dbReference type="SAM" id="MobiDB-lite"/>
    </source>
</evidence>
<evidence type="ECO:0000313" key="4">
    <source>
        <dbReference type="Proteomes" id="UP001500483"/>
    </source>
</evidence>
<dbReference type="EMBL" id="BAAAYK010000020">
    <property type="protein sequence ID" value="GAA3353649.1"/>
    <property type="molecule type" value="Genomic_DNA"/>
</dbReference>
<name>A0ABP6RJT7_9PSEU</name>
<dbReference type="NCBIfam" id="TIGR00229">
    <property type="entry name" value="sensory_box"/>
    <property type="match status" value="1"/>
</dbReference>
<keyword evidence="4" id="KW-1185">Reference proteome</keyword>
<feature type="region of interest" description="Disordered" evidence="1">
    <location>
        <begin position="78"/>
        <end position="97"/>
    </location>
</feature>
<proteinExistence type="predicted"/>
<dbReference type="Pfam" id="PF13188">
    <property type="entry name" value="PAS_8"/>
    <property type="match status" value="1"/>
</dbReference>
<dbReference type="PROSITE" id="PS50112">
    <property type="entry name" value="PAS"/>
    <property type="match status" value="1"/>
</dbReference>
<accession>A0ABP6RJT7</accession>
<dbReference type="CDD" id="cd00130">
    <property type="entry name" value="PAS"/>
    <property type="match status" value="1"/>
</dbReference>
<dbReference type="InterPro" id="IPR000014">
    <property type="entry name" value="PAS"/>
</dbReference>
<gene>
    <name evidence="3" type="ORF">GCM10020366_07680</name>
</gene>
<reference evidence="4" key="1">
    <citation type="journal article" date="2019" name="Int. J. Syst. Evol. Microbiol.">
        <title>The Global Catalogue of Microorganisms (GCM) 10K type strain sequencing project: providing services to taxonomists for standard genome sequencing and annotation.</title>
        <authorList>
            <consortium name="The Broad Institute Genomics Platform"/>
            <consortium name="The Broad Institute Genome Sequencing Center for Infectious Disease"/>
            <person name="Wu L."/>
            <person name="Ma J."/>
        </authorList>
    </citation>
    <scope>NUCLEOTIDE SEQUENCE [LARGE SCALE GENOMIC DNA]</scope>
    <source>
        <strain evidence="4">JCM 9687</strain>
    </source>
</reference>
<comment type="caution">
    <text evidence="3">The sequence shown here is derived from an EMBL/GenBank/DDBJ whole genome shotgun (WGS) entry which is preliminary data.</text>
</comment>
<dbReference type="Proteomes" id="UP001500483">
    <property type="component" value="Unassembled WGS sequence"/>
</dbReference>
<feature type="domain" description="PAS" evidence="2">
    <location>
        <begin position="25"/>
        <end position="69"/>
    </location>
</feature>
<dbReference type="Gene3D" id="3.30.450.20">
    <property type="entry name" value="PAS domain"/>
    <property type="match status" value="1"/>
</dbReference>
<evidence type="ECO:0000259" key="2">
    <source>
        <dbReference type="PROSITE" id="PS50112"/>
    </source>
</evidence>
<organism evidence="3 4">
    <name type="scientific">Saccharopolyspora gregorii</name>
    <dbReference type="NCBI Taxonomy" id="33914"/>
    <lineage>
        <taxon>Bacteria</taxon>
        <taxon>Bacillati</taxon>
        <taxon>Actinomycetota</taxon>
        <taxon>Actinomycetes</taxon>
        <taxon>Pseudonocardiales</taxon>
        <taxon>Pseudonocardiaceae</taxon>
        <taxon>Saccharopolyspora</taxon>
    </lineage>
</organism>
<sequence length="125" mass="13551">MRVTVSEMDDGYVLVCADETARRRAERTFATVIDALDEGVLVVAPTGIIESANPAAQRILGARPSELVGMDSEWWPTFDENGDRASGDTRPSTVTLRTGKPVNSQVMRVQRDDGEACGSRCPPAR</sequence>